<feature type="chain" id="PRO_5015556404" evidence="1">
    <location>
        <begin position="25"/>
        <end position="230"/>
    </location>
</feature>
<gene>
    <name evidence="2" type="ORF">DDE18_15860</name>
</gene>
<keyword evidence="3" id="KW-1185">Reference proteome</keyword>
<dbReference type="Proteomes" id="UP000246018">
    <property type="component" value="Unassembled WGS sequence"/>
</dbReference>
<organism evidence="2 3">
    <name type="scientific">Nocardioides gansuensis</name>
    <dbReference type="NCBI Taxonomy" id="2138300"/>
    <lineage>
        <taxon>Bacteria</taxon>
        <taxon>Bacillati</taxon>
        <taxon>Actinomycetota</taxon>
        <taxon>Actinomycetes</taxon>
        <taxon>Propionibacteriales</taxon>
        <taxon>Nocardioidaceae</taxon>
        <taxon>Nocardioides</taxon>
    </lineage>
</organism>
<evidence type="ECO:0000313" key="2">
    <source>
        <dbReference type="EMBL" id="PVG82150.1"/>
    </source>
</evidence>
<sequence>MRWIVASLTLALTLAFTPAAPAAAAGEVVVTMPGGVLYDPCGDYPFTITVAPPPGHADWWVNLVLTGPDGNEADTAYVDAGDAGSTFFLCEDPNLPGTYTITGSGTACNADYDCVPITATPSSATFRLPMTITRIKARPRDPDKGQPVRFIVTSRDERPAGYFGTPYASVKLQSKRSGAWRTVPGTKTYTNDRGRAVIRARYLGGRVKVRAVTASNSERTGSTSRTITFR</sequence>
<comment type="caution">
    <text evidence="2">The sequence shown here is derived from an EMBL/GenBank/DDBJ whole genome shotgun (WGS) entry which is preliminary data.</text>
</comment>
<reference evidence="2 3" key="1">
    <citation type="submission" date="2018-04" db="EMBL/GenBank/DDBJ databases">
        <title>Genome of Nocardioides gansuensis WSJ-1.</title>
        <authorList>
            <person name="Wu S."/>
            <person name="Wang G."/>
        </authorList>
    </citation>
    <scope>NUCLEOTIDE SEQUENCE [LARGE SCALE GENOMIC DNA]</scope>
    <source>
        <strain evidence="2 3">WSJ-1</strain>
    </source>
</reference>
<evidence type="ECO:0000313" key="3">
    <source>
        <dbReference type="Proteomes" id="UP000246018"/>
    </source>
</evidence>
<protein>
    <submittedName>
        <fullName evidence="2">Uncharacterized protein</fullName>
    </submittedName>
</protein>
<accession>A0A2T8F8Z1</accession>
<dbReference type="EMBL" id="QDGZ01000006">
    <property type="protein sequence ID" value="PVG82150.1"/>
    <property type="molecule type" value="Genomic_DNA"/>
</dbReference>
<proteinExistence type="predicted"/>
<dbReference type="AlphaFoldDB" id="A0A2T8F8Z1"/>
<dbReference type="OrthoDB" id="3782883at2"/>
<dbReference type="RefSeq" id="WP_116573217.1">
    <property type="nucleotide sequence ID" value="NZ_QDGZ01000006.1"/>
</dbReference>
<evidence type="ECO:0000256" key="1">
    <source>
        <dbReference type="SAM" id="SignalP"/>
    </source>
</evidence>
<keyword evidence="1" id="KW-0732">Signal</keyword>
<feature type="signal peptide" evidence="1">
    <location>
        <begin position="1"/>
        <end position="24"/>
    </location>
</feature>
<name>A0A2T8F8Z1_9ACTN</name>